<dbReference type="Pfam" id="PF01590">
    <property type="entry name" value="GAF"/>
    <property type="match status" value="1"/>
</dbReference>
<accession>A0ABX7MMZ7</accession>
<evidence type="ECO:0000313" key="8">
    <source>
        <dbReference type="EMBL" id="QSP93549.1"/>
    </source>
</evidence>
<evidence type="ECO:0000256" key="2">
    <source>
        <dbReference type="ARBA" id="ARBA00022840"/>
    </source>
</evidence>
<feature type="region of interest" description="Disordered" evidence="6">
    <location>
        <begin position="281"/>
        <end position="308"/>
    </location>
</feature>
<keyword evidence="9" id="KW-1185">Reference proteome</keyword>
<dbReference type="RefSeq" id="WP_206642772.1">
    <property type="nucleotide sequence ID" value="NZ_CP071247.1"/>
</dbReference>
<sequence length="628" mass="69014">MGSNDGLNESQVIQESWNRCIAWGLEHNSRPSPALGQSLGERVDHGTLTNLIAAADAEVAPYYRNVLSSSRCLILLTDAQGTVVRRWGDDAMAGHHLKAWFQNGANWREQTCGTNAIGTAITTGFAVQVQRNDHFLKLHRQLIGSAAPIYDANNELMGVLSVFTDAYLPQAHTLGMVRLLSQSVENRLICKRFEHSHCLITLNTNADNFDSPWSGILVCDDRGTVIASNQRAGQLLGRNPLNHSLDSLMTTPGKRVLQHPERTPLTLITLNKVRLSARVTHPNAADHELSVGKSARQEPRPNSRESNLPVLELGDSAVRRCADQAAKVLRRKVPLIITGETGVGKEVLVKALHQSSERRNQPLVSVNCAAIPSELVESELFGYQQGAFTGARAQGSVGLIRKADKGILFLDEIGEMPMAAQSRLLRVLQEREVTPVGSTESLPVDILLVTATNRSLQSRIELGQFRSDLFYRINGLSVALPPLRERSDKQELIQHIYREHRDPEQPETLSAPVLSALINHPWPGNIRQLVNVISVAVAIADGEPIQLWHLPEDFLSQIDQAGSHPDPVSVAKQPGSNPSAHESPAISDGLSQTLKAYRQCMGNISRTARALSISRNTVYKRLRELGVR</sequence>
<dbReference type="Gene3D" id="3.30.450.40">
    <property type="match status" value="1"/>
</dbReference>
<evidence type="ECO:0000256" key="6">
    <source>
        <dbReference type="SAM" id="MobiDB-lite"/>
    </source>
</evidence>
<evidence type="ECO:0000259" key="7">
    <source>
        <dbReference type="PROSITE" id="PS50045"/>
    </source>
</evidence>
<feature type="compositionally biased region" description="Basic and acidic residues" evidence="6">
    <location>
        <begin position="284"/>
        <end position="303"/>
    </location>
</feature>
<dbReference type="InterPro" id="IPR003593">
    <property type="entry name" value="AAA+_ATPase"/>
</dbReference>
<evidence type="ECO:0000256" key="4">
    <source>
        <dbReference type="ARBA" id="ARBA00023125"/>
    </source>
</evidence>
<dbReference type="Pfam" id="PF25601">
    <property type="entry name" value="AAA_lid_14"/>
    <property type="match status" value="1"/>
</dbReference>
<dbReference type="Pfam" id="PF00158">
    <property type="entry name" value="Sigma54_activat"/>
    <property type="match status" value="1"/>
</dbReference>
<proteinExistence type="predicted"/>
<dbReference type="Gene3D" id="1.10.10.60">
    <property type="entry name" value="Homeodomain-like"/>
    <property type="match status" value="1"/>
</dbReference>
<evidence type="ECO:0000256" key="3">
    <source>
        <dbReference type="ARBA" id="ARBA00023015"/>
    </source>
</evidence>
<dbReference type="PANTHER" id="PTHR32071:SF77">
    <property type="entry name" value="TRANSCRIPTIONAL REGULATORY PROTEIN"/>
    <property type="match status" value="1"/>
</dbReference>
<feature type="domain" description="Sigma-54 factor interaction" evidence="7">
    <location>
        <begin position="311"/>
        <end position="538"/>
    </location>
</feature>
<keyword evidence="1" id="KW-0547">Nucleotide-binding</keyword>
<dbReference type="PANTHER" id="PTHR32071">
    <property type="entry name" value="TRANSCRIPTIONAL REGULATORY PROTEIN"/>
    <property type="match status" value="1"/>
</dbReference>
<evidence type="ECO:0000256" key="5">
    <source>
        <dbReference type="ARBA" id="ARBA00023163"/>
    </source>
</evidence>
<dbReference type="SUPFAM" id="SSF52540">
    <property type="entry name" value="P-loop containing nucleoside triphosphate hydrolases"/>
    <property type="match status" value="1"/>
</dbReference>
<dbReference type="Gene3D" id="3.40.50.300">
    <property type="entry name" value="P-loop containing nucleotide triphosphate hydrolases"/>
    <property type="match status" value="1"/>
</dbReference>
<keyword evidence="2" id="KW-0067">ATP-binding</keyword>
<dbReference type="CDD" id="cd00009">
    <property type="entry name" value="AAA"/>
    <property type="match status" value="1"/>
</dbReference>
<dbReference type="InterPro" id="IPR025943">
    <property type="entry name" value="Sigma_54_int_dom_ATP-bd_2"/>
</dbReference>
<evidence type="ECO:0000256" key="1">
    <source>
        <dbReference type="ARBA" id="ARBA00022741"/>
    </source>
</evidence>
<dbReference type="InterPro" id="IPR025662">
    <property type="entry name" value="Sigma_54_int_dom_ATP-bd_1"/>
</dbReference>
<dbReference type="EMBL" id="CP071247">
    <property type="protein sequence ID" value="QSP93549.1"/>
    <property type="molecule type" value="Genomic_DNA"/>
</dbReference>
<dbReference type="InterPro" id="IPR003018">
    <property type="entry name" value="GAF"/>
</dbReference>
<dbReference type="InterPro" id="IPR025944">
    <property type="entry name" value="Sigma_54_int_dom_CS"/>
</dbReference>
<dbReference type="InterPro" id="IPR002078">
    <property type="entry name" value="Sigma_54_int"/>
</dbReference>
<feature type="region of interest" description="Disordered" evidence="6">
    <location>
        <begin position="562"/>
        <end position="588"/>
    </location>
</feature>
<dbReference type="PROSITE" id="PS00675">
    <property type="entry name" value="SIGMA54_INTERACT_1"/>
    <property type="match status" value="1"/>
</dbReference>
<organism evidence="8 9">
    <name type="scientific">Marinobacter salinisoli</name>
    <dbReference type="NCBI Taxonomy" id="2769486"/>
    <lineage>
        <taxon>Bacteria</taxon>
        <taxon>Pseudomonadati</taxon>
        <taxon>Pseudomonadota</taxon>
        <taxon>Gammaproteobacteria</taxon>
        <taxon>Pseudomonadales</taxon>
        <taxon>Marinobacteraceae</taxon>
        <taxon>Marinobacter</taxon>
    </lineage>
</organism>
<dbReference type="Proteomes" id="UP000663555">
    <property type="component" value="Chromosome"/>
</dbReference>
<protein>
    <submittedName>
        <fullName evidence="8">Sigma-54-dependent Fis family transcriptional regulator</fullName>
    </submittedName>
</protein>
<name>A0ABX7MMZ7_9GAMM</name>
<gene>
    <name evidence="8" type="ORF">LPB19_09995</name>
</gene>
<dbReference type="InterPro" id="IPR027417">
    <property type="entry name" value="P-loop_NTPase"/>
</dbReference>
<dbReference type="InterPro" id="IPR029016">
    <property type="entry name" value="GAF-like_dom_sf"/>
</dbReference>
<dbReference type="Pfam" id="PF13556">
    <property type="entry name" value="HTH_30"/>
    <property type="match status" value="1"/>
</dbReference>
<keyword evidence="5" id="KW-0804">Transcription</keyword>
<dbReference type="PROSITE" id="PS00688">
    <property type="entry name" value="SIGMA54_INTERACT_3"/>
    <property type="match status" value="1"/>
</dbReference>
<keyword evidence="4" id="KW-0238">DNA-binding</keyword>
<dbReference type="InterPro" id="IPR058031">
    <property type="entry name" value="AAA_lid_NorR"/>
</dbReference>
<dbReference type="SMART" id="SM00382">
    <property type="entry name" value="AAA"/>
    <property type="match status" value="1"/>
</dbReference>
<evidence type="ECO:0000313" key="9">
    <source>
        <dbReference type="Proteomes" id="UP000663555"/>
    </source>
</evidence>
<dbReference type="SUPFAM" id="SSF46689">
    <property type="entry name" value="Homeodomain-like"/>
    <property type="match status" value="1"/>
</dbReference>
<dbReference type="PROSITE" id="PS50045">
    <property type="entry name" value="SIGMA54_INTERACT_4"/>
    <property type="match status" value="1"/>
</dbReference>
<keyword evidence="3" id="KW-0805">Transcription regulation</keyword>
<dbReference type="PROSITE" id="PS00676">
    <property type="entry name" value="SIGMA54_INTERACT_2"/>
    <property type="match status" value="1"/>
</dbReference>
<dbReference type="InterPro" id="IPR025736">
    <property type="entry name" value="PucR_C-HTH_dom"/>
</dbReference>
<dbReference type="InterPro" id="IPR009057">
    <property type="entry name" value="Homeodomain-like_sf"/>
</dbReference>
<reference evidence="8 9" key="1">
    <citation type="submission" date="2021-03" db="EMBL/GenBank/DDBJ databases">
        <title>Genome sequencing of Marinobacter sp. LPB0319.</title>
        <authorList>
            <person name="Kim J."/>
        </authorList>
    </citation>
    <scope>NUCLEOTIDE SEQUENCE [LARGE SCALE GENOMIC DNA]</scope>
    <source>
        <strain evidence="8 9">LPB0319</strain>
    </source>
</reference>
<dbReference type="Gene3D" id="1.10.8.60">
    <property type="match status" value="1"/>
</dbReference>